<dbReference type="EMBL" id="JH687553">
    <property type="protein sequence ID" value="EIN04649.1"/>
    <property type="molecule type" value="Genomic_DNA"/>
</dbReference>
<feature type="domain" description="INO80 complex subunit B-like conserved region" evidence="2">
    <location>
        <begin position="33"/>
        <end position="116"/>
    </location>
</feature>
<feature type="compositionally biased region" description="Basic residues" evidence="1">
    <location>
        <begin position="64"/>
        <end position="75"/>
    </location>
</feature>
<feature type="compositionally biased region" description="Low complexity" evidence="1">
    <location>
        <begin position="109"/>
        <end position="125"/>
    </location>
</feature>
<dbReference type="GeneID" id="18885619"/>
<accession>R7S471</accession>
<reference evidence="4" key="1">
    <citation type="journal article" date="2012" name="Science">
        <title>The Paleozoic origin of enzymatic lignin decomposition reconstructed from 31 fungal genomes.</title>
        <authorList>
            <person name="Floudas D."/>
            <person name="Binder M."/>
            <person name="Riley R."/>
            <person name="Barry K."/>
            <person name="Blanchette R.A."/>
            <person name="Henrissat B."/>
            <person name="Martinez A.T."/>
            <person name="Otillar R."/>
            <person name="Spatafora J.W."/>
            <person name="Yadav J.S."/>
            <person name="Aerts A."/>
            <person name="Benoit I."/>
            <person name="Boyd A."/>
            <person name="Carlson A."/>
            <person name="Copeland A."/>
            <person name="Coutinho P.M."/>
            <person name="de Vries R.P."/>
            <person name="Ferreira P."/>
            <person name="Findley K."/>
            <person name="Foster B."/>
            <person name="Gaskell J."/>
            <person name="Glotzer D."/>
            <person name="Gorecki P."/>
            <person name="Heitman J."/>
            <person name="Hesse C."/>
            <person name="Hori C."/>
            <person name="Igarashi K."/>
            <person name="Jurgens J.A."/>
            <person name="Kallen N."/>
            <person name="Kersten P."/>
            <person name="Kohler A."/>
            <person name="Kuees U."/>
            <person name="Kumar T.K.A."/>
            <person name="Kuo A."/>
            <person name="LaButti K."/>
            <person name="Larrondo L.F."/>
            <person name="Lindquist E."/>
            <person name="Ling A."/>
            <person name="Lombard V."/>
            <person name="Lucas S."/>
            <person name="Lundell T."/>
            <person name="Martin R."/>
            <person name="McLaughlin D.J."/>
            <person name="Morgenstern I."/>
            <person name="Morin E."/>
            <person name="Murat C."/>
            <person name="Nagy L.G."/>
            <person name="Nolan M."/>
            <person name="Ohm R.A."/>
            <person name="Patyshakuliyeva A."/>
            <person name="Rokas A."/>
            <person name="Ruiz-Duenas F.J."/>
            <person name="Sabat G."/>
            <person name="Salamov A."/>
            <person name="Samejima M."/>
            <person name="Schmutz J."/>
            <person name="Slot J.C."/>
            <person name="St John F."/>
            <person name="Stenlid J."/>
            <person name="Sun H."/>
            <person name="Sun S."/>
            <person name="Syed K."/>
            <person name="Tsang A."/>
            <person name="Wiebenga A."/>
            <person name="Young D."/>
            <person name="Pisabarro A."/>
            <person name="Eastwood D.C."/>
            <person name="Martin F."/>
            <person name="Cullen D."/>
            <person name="Grigoriev I.V."/>
            <person name="Hibbett D.S."/>
        </authorList>
    </citation>
    <scope>NUCLEOTIDE SEQUENCE [LARGE SCALE GENOMIC DNA]</scope>
    <source>
        <strain evidence="4">HHB-11173 SS5</strain>
    </source>
</reference>
<feature type="compositionally biased region" description="Basic and acidic residues" evidence="1">
    <location>
        <begin position="37"/>
        <end position="60"/>
    </location>
</feature>
<dbReference type="Pfam" id="PF04795">
    <property type="entry name" value="PAPA-1"/>
    <property type="match status" value="1"/>
</dbReference>
<dbReference type="eggNOG" id="ENOG502S7M7">
    <property type="taxonomic scope" value="Eukaryota"/>
</dbReference>
<dbReference type="RefSeq" id="XP_007388042.1">
    <property type="nucleotide sequence ID" value="XM_007387980.1"/>
</dbReference>
<gene>
    <name evidence="3" type="ORF">PUNSTDRAFT_76003</name>
</gene>
<evidence type="ECO:0000259" key="2">
    <source>
        <dbReference type="SMART" id="SM01406"/>
    </source>
</evidence>
<dbReference type="GO" id="GO:0031011">
    <property type="term" value="C:Ino80 complex"/>
    <property type="evidence" value="ECO:0007669"/>
    <property type="project" value="InterPro"/>
</dbReference>
<feature type="compositionally biased region" description="Acidic residues" evidence="1">
    <location>
        <begin position="82"/>
        <end position="96"/>
    </location>
</feature>
<organism evidence="3 4">
    <name type="scientific">Punctularia strigosozonata (strain HHB-11173)</name>
    <name type="common">White-rot fungus</name>
    <dbReference type="NCBI Taxonomy" id="741275"/>
    <lineage>
        <taxon>Eukaryota</taxon>
        <taxon>Fungi</taxon>
        <taxon>Dikarya</taxon>
        <taxon>Basidiomycota</taxon>
        <taxon>Agaricomycotina</taxon>
        <taxon>Agaricomycetes</taxon>
        <taxon>Corticiales</taxon>
        <taxon>Punctulariaceae</taxon>
        <taxon>Punctularia</taxon>
    </lineage>
</organism>
<evidence type="ECO:0000313" key="4">
    <source>
        <dbReference type="Proteomes" id="UP000054196"/>
    </source>
</evidence>
<sequence length="231" mass="25257">LTARQAVKRGVVDSSHVSLGAYTRKKKQLNETELALKREETARKRKNLSEKKLEDEKTETINRLLRKQSRARGKRNALATADDAEAEQEEAVEEAPPETPVPTMYRWVSTSRPPASRTPSANPNPDGEASGPIPLEPDQTSEEKRLRLSFSVPLCAFPVPPAQKSQVGGDAMDVVPPTVKAHAAPQPLTCAVSGCGAPRKYRLVRDWTKGACGMGHLKQLEAETDSSIRIS</sequence>
<dbReference type="InterPro" id="IPR029523">
    <property type="entry name" value="INO80B/Ies2"/>
</dbReference>
<evidence type="ECO:0000313" key="3">
    <source>
        <dbReference type="EMBL" id="EIN04649.1"/>
    </source>
</evidence>
<dbReference type="InterPro" id="IPR006880">
    <property type="entry name" value="INO80B_C"/>
</dbReference>
<protein>
    <recommendedName>
        <fullName evidence="2">INO80 complex subunit B-like conserved region domain-containing protein</fullName>
    </recommendedName>
</protein>
<keyword evidence="4" id="KW-1185">Reference proteome</keyword>
<dbReference type="PANTHER" id="PTHR21561">
    <property type="entry name" value="INO80 COMPLEX SUBUNIT B"/>
    <property type="match status" value="1"/>
</dbReference>
<dbReference type="HOGENOM" id="CLU_104745_0_0_1"/>
<dbReference type="Proteomes" id="UP000054196">
    <property type="component" value="Unassembled WGS sequence"/>
</dbReference>
<dbReference type="PANTHER" id="PTHR21561:SF12">
    <property type="entry name" value="INO80 COMPLEX SUBUNIT B"/>
    <property type="match status" value="1"/>
</dbReference>
<dbReference type="OMA" id="TETSRKX"/>
<evidence type="ECO:0000256" key="1">
    <source>
        <dbReference type="SAM" id="MobiDB-lite"/>
    </source>
</evidence>
<name>R7S471_PUNST</name>
<dbReference type="KEGG" id="psq:PUNSTDRAFT_76003"/>
<dbReference type="OrthoDB" id="2021186at2759"/>
<dbReference type="SMART" id="SM01406">
    <property type="entry name" value="PAPA-1"/>
    <property type="match status" value="1"/>
</dbReference>
<feature type="region of interest" description="Disordered" evidence="1">
    <location>
        <begin position="37"/>
        <end position="144"/>
    </location>
</feature>
<proteinExistence type="predicted"/>
<dbReference type="AlphaFoldDB" id="R7S471"/>
<feature type="non-terminal residue" evidence="3">
    <location>
        <position position="1"/>
    </location>
</feature>
<dbReference type="GO" id="GO:0006338">
    <property type="term" value="P:chromatin remodeling"/>
    <property type="evidence" value="ECO:0007669"/>
    <property type="project" value="InterPro"/>
</dbReference>